<reference evidence="1" key="1">
    <citation type="submission" date="2023-05" db="EMBL/GenBank/DDBJ databases">
        <authorList>
            <person name="Zhang X."/>
        </authorList>
    </citation>
    <scope>NUCLEOTIDE SEQUENCE</scope>
    <source>
        <strain evidence="1">YF14B1</strain>
    </source>
</reference>
<dbReference type="EMBL" id="JASJOS010000013">
    <property type="protein sequence ID" value="MDJ1484011.1"/>
    <property type="molecule type" value="Genomic_DNA"/>
</dbReference>
<dbReference type="RefSeq" id="WP_313984710.1">
    <property type="nucleotide sequence ID" value="NZ_JASJOS010000013.1"/>
</dbReference>
<protein>
    <submittedName>
        <fullName evidence="1">Uncharacterized protein</fullName>
    </submittedName>
</protein>
<evidence type="ECO:0000313" key="2">
    <source>
        <dbReference type="Proteomes" id="UP001241110"/>
    </source>
</evidence>
<accession>A0AAE3QSA1</accession>
<gene>
    <name evidence="1" type="ORF">QNI16_26175</name>
</gene>
<name>A0AAE3QSA1_9BACT</name>
<sequence>MPHLVFLKDNLQFYLYTDYTFVGLRQDKIYWHFINRKPDVIKVLNEIGYKVRPSNSRKTIQETSFLFYTKVRITIFDQQTQKEICVKSNNWIGALNKLLPVLSDVK</sequence>
<proteinExistence type="predicted"/>
<organism evidence="1 2">
    <name type="scientific">Xanthocytophaga flava</name>
    <dbReference type="NCBI Taxonomy" id="3048013"/>
    <lineage>
        <taxon>Bacteria</taxon>
        <taxon>Pseudomonadati</taxon>
        <taxon>Bacteroidota</taxon>
        <taxon>Cytophagia</taxon>
        <taxon>Cytophagales</taxon>
        <taxon>Rhodocytophagaceae</taxon>
        <taxon>Xanthocytophaga</taxon>
    </lineage>
</organism>
<dbReference type="AlphaFoldDB" id="A0AAE3QSA1"/>
<comment type="caution">
    <text evidence="1">The sequence shown here is derived from an EMBL/GenBank/DDBJ whole genome shotgun (WGS) entry which is preliminary data.</text>
</comment>
<dbReference type="Proteomes" id="UP001241110">
    <property type="component" value="Unassembled WGS sequence"/>
</dbReference>
<evidence type="ECO:0000313" key="1">
    <source>
        <dbReference type="EMBL" id="MDJ1484011.1"/>
    </source>
</evidence>